<name>A0ACB9U8R9_9CETA</name>
<organism evidence="1 2">
    <name type="scientific">Ovis ammon polii x Ovis aries</name>
    <dbReference type="NCBI Taxonomy" id="2918886"/>
    <lineage>
        <taxon>Eukaryota</taxon>
        <taxon>Metazoa</taxon>
        <taxon>Chordata</taxon>
        <taxon>Craniata</taxon>
        <taxon>Vertebrata</taxon>
        <taxon>Euteleostomi</taxon>
        <taxon>Mammalia</taxon>
        <taxon>Eutheria</taxon>
        <taxon>Laurasiatheria</taxon>
        <taxon>Artiodactyla</taxon>
        <taxon>Ruminantia</taxon>
        <taxon>Pecora</taxon>
        <taxon>Bovidae</taxon>
        <taxon>Caprinae</taxon>
        <taxon>Ovis</taxon>
    </lineage>
</organism>
<dbReference type="EMBL" id="CM043047">
    <property type="protein sequence ID" value="KAI4561030.1"/>
    <property type="molecule type" value="Genomic_DNA"/>
</dbReference>
<evidence type="ECO:0000313" key="1">
    <source>
        <dbReference type="EMBL" id="KAI4561030.1"/>
    </source>
</evidence>
<dbReference type="Proteomes" id="UP001057279">
    <property type="component" value="Linkage Group LG22"/>
</dbReference>
<evidence type="ECO:0000313" key="2">
    <source>
        <dbReference type="Proteomes" id="UP001057279"/>
    </source>
</evidence>
<sequence length="398" mass="45064">MAGVTATGLRGGQGPHSPSGRREEEREACVLHKSCVREDCPFEISPSASVAKPLDAAQSWYQDHHRLAGRSHVIKAIWLHTHYLPPPLPWSQPHTRVMKVAERAHGEEDTVEWLSVVDQSGCGEPLSQSVGREDPRTLKNKERNQFQMAPPSKYEISGKSATGCQKLIEVDDERKPRTFYEKHMATEAAADTLGEEWKGYVVRISGGNDKQGFPMKQGVLTHGRVLLLLSKGHSCYRPRRTGERKCKSVRGCIVDANLSVLNLVIVKKGEKDIPGLTVPRRLGPKRASRIRKLFNLSKEDDVHQYVVRKPLNKDGKKPRTKAPKIQRLVTPRVLQHKRRRIALKKQRTKKNKEEAAEYAELLAKRMKEAEEKRQEQIAKRRRLSSLRASTSKSESSQK</sequence>
<protein>
    <submittedName>
        <fullName evidence="1">Uncharacterized protein</fullName>
    </submittedName>
</protein>
<keyword evidence="2" id="KW-1185">Reference proteome</keyword>
<proteinExistence type="predicted"/>
<reference evidence="1" key="1">
    <citation type="submission" date="2022-03" db="EMBL/GenBank/DDBJ databases">
        <title>Genomic analyses of argali, domestic sheep and their hybrids provide insights into chromosomal evolution, heterosis and genetic basis of agronomic traits.</title>
        <authorList>
            <person name="Li M."/>
        </authorList>
    </citation>
    <scope>NUCLEOTIDE SEQUENCE</scope>
    <source>
        <strain evidence="1">F1 hybrid</strain>
    </source>
</reference>
<gene>
    <name evidence="1" type="ORF">MJG53_017659</name>
</gene>
<comment type="caution">
    <text evidence="1">The sequence shown here is derived from an EMBL/GenBank/DDBJ whole genome shotgun (WGS) entry which is preliminary data.</text>
</comment>
<accession>A0ACB9U8R9</accession>